<evidence type="ECO:0000256" key="3">
    <source>
        <dbReference type="ARBA" id="ARBA00022630"/>
    </source>
</evidence>
<dbReference type="PANTHER" id="PTHR43098">
    <property type="entry name" value="L-ORNITHINE N(5)-MONOOXYGENASE-RELATED"/>
    <property type="match status" value="1"/>
</dbReference>
<dbReference type="InterPro" id="IPR020946">
    <property type="entry name" value="Flavin_mOase-like"/>
</dbReference>
<reference evidence="8 9" key="1">
    <citation type="submission" date="2024-01" db="EMBL/GenBank/DDBJ databases">
        <title>A draft genome for the cacao thread blight pathogen Marasmiellus scandens.</title>
        <authorList>
            <person name="Baruah I.K."/>
            <person name="Leung J."/>
            <person name="Bukari Y."/>
            <person name="Amoako-Attah I."/>
            <person name="Meinhardt L.W."/>
            <person name="Bailey B.A."/>
            <person name="Cohen S.P."/>
        </authorList>
    </citation>
    <scope>NUCLEOTIDE SEQUENCE [LARGE SCALE GENOMIC DNA]</scope>
    <source>
        <strain evidence="8 9">GH-19</strain>
    </source>
</reference>
<evidence type="ECO:0000313" key="9">
    <source>
        <dbReference type="Proteomes" id="UP001498398"/>
    </source>
</evidence>
<keyword evidence="6" id="KW-0560">Oxidoreductase</keyword>
<dbReference type="Gene3D" id="3.50.50.60">
    <property type="entry name" value="FAD/NAD(P)-binding domain"/>
    <property type="match status" value="2"/>
</dbReference>
<accession>A0ABR1JQG4</accession>
<evidence type="ECO:0000256" key="1">
    <source>
        <dbReference type="ARBA" id="ARBA00001974"/>
    </source>
</evidence>
<comment type="similarity">
    <text evidence="2">Belongs to the FAD-binding monooxygenase family.</text>
</comment>
<keyword evidence="7" id="KW-0503">Monooxygenase</keyword>
<evidence type="ECO:0000256" key="4">
    <source>
        <dbReference type="ARBA" id="ARBA00022827"/>
    </source>
</evidence>
<dbReference type="InterPro" id="IPR050775">
    <property type="entry name" value="FAD-binding_Monooxygenases"/>
</dbReference>
<keyword evidence="3" id="KW-0285">Flavoprotein</keyword>
<evidence type="ECO:0000256" key="7">
    <source>
        <dbReference type="ARBA" id="ARBA00023033"/>
    </source>
</evidence>
<protein>
    <recommendedName>
        <fullName evidence="10">Cyclopentanone 1,2-monooxygenase</fullName>
    </recommendedName>
</protein>
<dbReference type="PANTHER" id="PTHR43098:SF3">
    <property type="entry name" value="L-ORNITHINE N(5)-MONOOXYGENASE-RELATED"/>
    <property type="match status" value="1"/>
</dbReference>
<evidence type="ECO:0000256" key="6">
    <source>
        <dbReference type="ARBA" id="ARBA00023002"/>
    </source>
</evidence>
<dbReference type="Pfam" id="PF00743">
    <property type="entry name" value="FMO-like"/>
    <property type="match status" value="1"/>
</dbReference>
<evidence type="ECO:0000313" key="8">
    <source>
        <dbReference type="EMBL" id="KAK7464830.1"/>
    </source>
</evidence>
<evidence type="ECO:0000256" key="2">
    <source>
        <dbReference type="ARBA" id="ARBA00010139"/>
    </source>
</evidence>
<dbReference type="EMBL" id="JBANRG010000007">
    <property type="protein sequence ID" value="KAK7464830.1"/>
    <property type="molecule type" value="Genomic_DNA"/>
</dbReference>
<dbReference type="InterPro" id="IPR036188">
    <property type="entry name" value="FAD/NAD-bd_sf"/>
</dbReference>
<name>A0ABR1JQG4_9AGAR</name>
<evidence type="ECO:0000256" key="5">
    <source>
        <dbReference type="ARBA" id="ARBA00022857"/>
    </source>
</evidence>
<sequence length="560" mass="63751">MTDSTSDLDILIVGGGFGGIYQFYHYRKLGYNVRVFDAASDLGGIWYWNCYPGARVDSEIPLYEYSLPELWKDWTWSERFPSWEEIRRYFAYVEEKLDVKKDISFNSRVVSAHWNSGADRWAVTTENGTAVHPRFLVLCMGFAAKPYIPDFKGIETFNGVWHHTAQWPQEGMDLKGKRVGVIGTGATGVQVIQEIGGEVAHLSVFQRTPNLAIPMVQKKLVPEEQTAMKEDVYPAIFRRRKQTFVGYHYSFLPKKLFDATPEERLLHFEQTWALGGFHFLLGNFVDAMTDEEANQELYAFWRKKIRNRLADPRVKDILAPEVAPHAFGAKRVSLEQRYFEVFNQPNVSLTDVSRYPIEEITPTGIRTADGVHHELEVIVMATGFDSLTGAFTQMDIRGKDGTTVKDKWNEGVYSNMGMTLANFPNMFFKYGPQGPTAFCNGPSCCEIQGDWIINCIKYMMDNHLTCIESTREAEEEWRKKVFEASEKALWMKAKGWYTGANIPGKVVEPLNFAGGVPTYISYSEEKANKGYEGFKLSRKSITGQTEMPLKDGILPVQVKA</sequence>
<comment type="cofactor">
    <cofactor evidence="1">
        <name>FAD</name>
        <dbReference type="ChEBI" id="CHEBI:57692"/>
    </cofactor>
</comment>
<comment type="caution">
    <text evidence="8">The sequence shown here is derived from an EMBL/GenBank/DDBJ whole genome shotgun (WGS) entry which is preliminary data.</text>
</comment>
<evidence type="ECO:0008006" key="10">
    <source>
        <dbReference type="Google" id="ProtNLM"/>
    </source>
</evidence>
<proteinExistence type="inferred from homology"/>
<organism evidence="8 9">
    <name type="scientific">Marasmiellus scandens</name>
    <dbReference type="NCBI Taxonomy" id="2682957"/>
    <lineage>
        <taxon>Eukaryota</taxon>
        <taxon>Fungi</taxon>
        <taxon>Dikarya</taxon>
        <taxon>Basidiomycota</taxon>
        <taxon>Agaricomycotina</taxon>
        <taxon>Agaricomycetes</taxon>
        <taxon>Agaricomycetidae</taxon>
        <taxon>Agaricales</taxon>
        <taxon>Marasmiineae</taxon>
        <taxon>Omphalotaceae</taxon>
        <taxon>Marasmiellus</taxon>
    </lineage>
</organism>
<dbReference type="Proteomes" id="UP001498398">
    <property type="component" value="Unassembled WGS sequence"/>
</dbReference>
<keyword evidence="4" id="KW-0274">FAD</keyword>
<keyword evidence="9" id="KW-1185">Reference proteome</keyword>
<dbReference type="SUPFAM" id="SSF51905">
    <property type="entry name" value="FAD/NAD(P)-binding domain"/>
    <property type="match status" value="2"/>
</dbReference>
<gene>
    <name evidence="8" type="ORF">VKT23_006037</name>
</gene>
<keyword evidence="5" id="KW-0521">NADP</keyword>